<evidence type="ECO:0000313" key="3">
    <source>
        <dbReference type="Proteomes" id="UP000029014"/>
    </source>
</evidence>
<feature type="signal peptide" evidence="1">
    <location>
        <begin position="1"/>
        <end position="18"/>
    </location>
</feature>
<dbReference type="Proteomes" id="UP000029014">
    <property type="component" value="Unassembled WGS sequence"/>
</dbReference>
<evidence type="ECO:0008006" key="4">
    <source>
        <dbReference type="Google" id="ProtNLM"/>
    </source>
</evidence>
<dbReference type="STRING" id="1693.BMIN_0995"/>
<keyword evidence="1" id="KW-0732">Signal</keyword>
<dbReference type="NCBIfam" id="TIGR03816">
    <property type="entry name" value="tadE_like_DECH"/>
    <property type="match status" value="1"/>
</dbReference>
<dbReference type="InterPro" id="IPR021202">
    <property type="entry name" value="Rv3654c-like"/>
</dbReference>
<dbReference type="EMBL" id="JGZD01000006">
    <property type="protein sequence ID" value="KFI73560.1"/>
    <property type="molecule type" value="Genomic_DNA"/>
</dbReference>
<gene>
    <name evidence="2" type="ORF">BMIN_0995</name>
</gene>
<name>A0A087BRB0_9BIFI</name>
<organism evidence="2 3">
    <name type="scientific">Bifidobacterium minimum</name>
    <dbReference type="NCBI Taxonomy" id="1693"/>
    <lineage>
        <taxon>Bacteria</taxon>
        <taxon>Bacillati</taxon>
        <taxon>Actinomycetota</taxon>
        <taxon>Actinomycetes</taxon>
        <taxon>Bifidobacteriales</taxon>
        <taxon>Bifidobacteriaceae</taxon>
        <taxon>Bifidobacterium</taxon>
    </lineage>
</organism>
<feature type="chain" id="PRO_5039405191" description="Pilus assembly protein TadE" evidence="1">
    <location>
        <begin position="19"/>
        <end position="108"/>
    </location>
</feature>
<sequence>MLMVLCAAVVALSVMALASSVLVSRSEARAAADTAAVAAAWSLRLGDADPCGAARDLLGRYDGDLTVCEVRGEDVLIEVGMPMPLGMSSFTRVRALAGPGSCGDGASD</sequence>
<accession>A0A087BRB0</accession>
<reference evidence="2 3" key="1">
    <citation type="submission" date="2014-03" db="EMBL/GenBank/DDBJ databases">
        <title>Genomics of Bifidobacteria.</title>
        <authorList>
            <person name="Ventura M."/>
            <person name="Milani C."/>
            <person name="Lugli G.A."/>
        </authorList>
    </citation>
    <scope>NUCLEOTIDE SEQUENCE [LARGE SCALE GENOMIC DNA]</scope>
    <source>
        <strain evidence="2 3">LMG 11592</strain>
    </source>
</reference>
<evidence type="ECO:0000256" key="1">
    <source>
        <dbReference type="SAM" id="SignalP"/>
    </source>
</evidence>
<proteinExistence type="predicted"/>
<comment type="caution">
    <text evidence="2">The sequence shown here is derived from an EMBL/GenBank/DDBJ whole genome shotgun (WGS) entry which is preliminary data.</text>
</comment>
<protein>
    <recommendedName>
        <fullName evidence="4">Pilus assembly protein TadE</fullName>
    </recommendedName>
</protein>
<keyword evidence="3" id="KW-1185">Reference proteome</keyword>
<dbReference type="AlphaFoldDB" id="A0A087BRB0"/>
<evidence type="ECO:0000313" key="2">
    <source>
        <dbReference type="EMBL" id="KFI73560.1"/>
    </source>
</evidence>